<keyword evidence="5" id="KW-1133">Transmembrane helix</keyword>
<dbReference type="CDD" id="cd00995">
    <property type="entry name" value="PBP2_NikA_DppA_OppA_like"/>
    <property type="match status" value="1"/>
</dbReference>
<feature type="transmembrane region" description="Helical" evidence="5">
    <location>
        <begin position="59"/>
        <end position="76"/>
    </location>
</feature>
<accession>D5BZ95</accession>
<keyword evidence="5" id="KW-0812">Transmembrane</keyword>
<evidence type="ECO:0000313" key="8">
    <source>
        <dbReference type="Proteomes" id="UP000001844"/>
    </source>
</evidence>
<proteinExistence type="inferred from homology"/>
<gene>
    <name evidence="7" type="ordered locus">Nhal_3055</name>
</gene>
<organism evidence="7 8">
    <name type="scientific">Nitrosococcus halophilus (strain Nc4)</name>
    <dbReference type="NCBI Taxonomy" id="472759"/>
    <lineage>
        <taxon>Bacteria</taxon>
        <taxon>Pseudomonadati</taxon>
        <taxon>Pseudomonadota</taxon>
        <taxon>Gammaproteobacteria</taxon>
        <taxon>Chromatiales</taxon>
        <taxon>Chromatiaceae</taxon>
        <taxon>Nitrosococcus</taxon>
    </lineage>
</organism>
<evidence type="ECO:0000313" key="7">
    <source>
        <dbReference type="EMBL" id="ADE16109.1"/>
    </source>
</evidence>
<keyword evidence="3" id="KW-0813">Transport</keyword>
<dbReference type="InterPro" id="IPR039424">
    <property type="entry name" value="SBP_5"/>
</dbReference>
<dbReference type="PIRSF" id="PIRSF002741">
    <property type="entry name" value="MppA"/>
    <property type="match status" value="1"/>
</dbReference>
<dbReference type="Gene3D" id="3.10.105.10">
    <property type="entry name" value="Dipeptide-binding Protein, Domain 3"/>
    <property type="match status" value="1"/>
</dbReference>
<dbReference type="KEGG" id="nhl:Nhal_3055"/>
<dbReference type="GO" id="GO:0015833">
    <property type="term" value="P:peptide transport"/>
    <property type="evidence" value="ECO:0007669"/>
    <property type="project" value="TreeGrafter"/>
</dbReference>
<evidence type="ECO:0000256" key="1">
    <source>
        <dbReference type="ARBA" id="ARBA00004196"/>
    </source>
</evidence>
<protein>
    <submittedName>
        <fullName evidence="7">Extracellular solute-binding protein family 5</fullName>
    </submittedName>
</protein>
<comment type="similarity">
    <text evidence="2">Belongs to the bacterial solute-binding protein 5 family.</text>
</comment>
<dbReference type="eggNOG" id="COG0747">
    <property type="taxonomic scope" value="Bacteria"/>
</dbReference>
<evidence type="ECO:0000256" key="5">
    <source>
        <dbReference type="SAM" id="Phobius"/>
    </source>
</evidence>
<dbReference type="AlphaFoldDB" id="D5BZ95"/>
<sequence>MKKAARWWRTLRRAFPGAPPGGLLQRSRFAPGESVRRAFPGARPIKGILRRSRFAPGELVGLLIILALLAGCGTGPDDRDTLRFGLATSPLTLDPRYATDATSARLIRLLYQPLVDLDASGKPIPVLADWQRLSPTRYRFRLRPDRPLFHDGSKLSARDVKATYSSVLDPGNGSPLLASLEKVQSIKAPNPEIIEFVLTAPDPLFPGRLTLGIAPASLLAAGHPLNRAPVGSGPFRFEKWPEEGRLVLRRRRDGQRFEFLHVPDPTVRVLKLLRSEIHMLQNDLPKELVAYLEDRKEISLQREQGSTFTYLGFNLNDPVTGHPQVRLAIAHALDRQEIIRYVFKGTARPAQALLPPEHWAGHPALPEYPYDPMRARELLREAGFDAHSPAHISYKTSSDPFRVRLATIIQHQLRQVGIEVEVQSYDWGTFYGDIKAGRFQMYSLSWVGVKLPDAFEYIFHSESVPPQGANRGHFEDPQSDFLIEQAEKAGNLSQQANVYRQLQVRLLQQLPYVPLWYEDNVFAARQGISDYQLAPDGNYDGLVALEFRL</sequence>
<name>D5BZ95_NITHN</name>
<dbReference type="Gene3D" id="3.40.190.10">
    <property type="entry name" value="Periplasmic binding protein-like II"/>
    <property type="match status" value="1"/>
</dbReference>
<dbReference type="InterPro" id="IPR030678">
    <property type="entry name" value="Peptide/Ni-bd"/>
</dbReference>
<dbReference type="GO" id="GO:0030288">
    <property type="term" value="C:outer membrane-bounded periplasmic space"/>
    <property type="evidence" value="ECO:0007669"/>
    <property type="project" value="UniProtKB-ARBA"/>
</dbReference>
<evidence type="ECO:0000256" key="2">
    <source>
        <dbReference type="ARBA" id="ARBA00005695"/>
    </source>
</evidence>
<dbReference type="InterPro" id="IPR000914">
    <property type="entry name" value="SBP_5_dom"/>
</dbReference>
<comment type="subcellular location">
    <subcellularLocation>
        <location evidence="1">Cell envelope</location>
    </subcellularLocation>
</comment>
<dbReference type="OrthoDB" id="9801912at2"/>
<dbReference type="EMBL" id="CP001798">
    <property type="protein sequence ID" value="ADE16109.1"/>
    <property type="molecule type" value="Genomic_DNA"/>
</dbReference>
<evidence type="ECO:0000256" key="4">
    <source>
        <dbReference type="ARBA" id="ARBA00022729"/>
    </source>
</evidence>
<reference evidence="8" key="1">
    <citation type="submission" date="2010-04" db="EMBL/GenBank/DDBJ databases">
        <title>Complete genome sequence of Nitrosococcus halophilus Nc4, a salt-adapted, aerobic obligate ammonia-oxidizing sulfur purple bacterium.</title>
        <authorList>
            <consortium name="US DOE Joint Genome Institute"/>
            <person name="Campbell M.A."/>
            <person name="Malfatti S.A."/>
            <person name="Chain P.S.G."/>
            <person name="Heidelberg J.F."/>
            <person name="Ward B.B."/>
            <person name="Klotz M.G."/>
        </authorList>
    </citation>
    <scope>NUCLEOTIDE SEQUENCE [LARGE SCALE GENOMIC DNA]</scope>
    <source>
        <strain evidence="8">Nc4</strain>
    </source>
</reference>
<keyword evidence="5" id="KW-0472">Membrane</keyword>
<dbReference type="SUPFAM" id="SSF53850">
    <property type="entry name" value="Periplasmic binding protein-like II"/>
    <property type="match status" value="1"/>
</dbReference>
<dbReference type="GO" id="GO:0043190">
    <property type="term" value="C:ATP-binding cassette (ABC) transporter complex"/>
    <property type="evidence" value="ECO:0007669"/>
    <property type="project" value="InterPro"/>
</dbReference>
<feature type="domain" description="Solute-binding protein family 5" evidence="6">
    <location>
        <begin position="132"/>
        <end position="456"/>
    </location>
</feature>
<dbReference type="STRING" id="472759.Nhal_3055"/>
<dbReference type="Gene3D" id="3.90.76.10">
    <property type="entry name" value="Dipeptide-binding Protein, Domain 1"/>
    <property type="match status" value="1"/>
</dbReference>
<dbReference type="PANTHER" id="PTHR30290:SF10">
    <property type="entry name" value="PERIPLASMIC OLIGOPEPTIDE-BINDING PROTEIN-RELATED"/>
    <property type="match status" value="1"/>
</dbReference>
<evidence type="ECO:0000259" key="6">
    <source>
        <dbReference type="Pfam" id="PF00496"/>
    </source>
</evidence>
<keyword evidence="4" id="KW-0732">Signal</keyword>
<keyword evidence="8" id="KW-1185">Reference proteome</keyword>
<dbReference type="HOGENOM" id="CLU_017028_7_3_6"/>
<dbReference type="Proteomes" id="UP000001844">
    <property type="component" value="Chromosome"/>
</dbReference>
<evidence type="ECO:0000256" key="3">
    <source>
        <dbReference type="ARBA" id="ARBA00022448"/>
    </source>
</evidence>
<dbReference type="GO" id="GO:1904680">
    <property type="term" value="F:peptide transmembrane transporter activity"/>
    <property type="evidence" value="ECO:0007669"/>
    <property type="project" value="TreeGrafter"/>
</dbReference>
<dbReference type="PANTHER" id="PTHR30290">
    <property type="entry name" value="PERIPLASMIC BINDING COMPONENT OF ABC TRANSPORTER"/>
    <property type="match status" value="1"/>
</dbReference>
<dbReference type="Pfam" id="PF00496">
    <property type="entry name" value="SBP_bac_5"/>
    <property type="match status" value="1"/>
</dbReference>